<dbReference type="Gene3D" id="1.50.10.20">
    <property type="match status" value="1"/>
</dbReference>
<feature type="chain" id="PRO_5045064260" evidence="1">
    <location>
        <begin position="22"/>
        <end position="1942"/>
    </location>
</feature>
<dbReference type="Pfam" id="PF13715">
    <property type="entry name" value="CarbopepD_reg_2"/>
    <property type="match status" value="1"/>
</dbReference>
<accession>A0ABW3SNU7</accession>
<dbReference type="InterPro" id="IPR051802">
    <property type="entry name" value="YfhM-like"/>
</dbReference>
<protein>
    <submittedName>
        <fullName evidence="3">Carboxypeptidase-like regulatory domain-containing protein</fullName>
    </submittedName>
</protein>
<feature type="domain" description="Alpha-2-macroglobulin" evidence="2">
    <location>
        <begin position="1314"/>
        <end position="1404"/>
    </location>
</feature>
<dbReference type="InterPro" id="IPR001599">
    <property type="entry name" value="Macroglobln_a2"/>
</dbReference>
<dbReference type="SUPFAM" id="SSF48239">
    <property type="entry name" value="Terpenoid cyclases/Protein prenyltransferases"/>
    <property type="match status" value="1"/>
</dbReference>
<dbReference type="SMART" id="SM01360">
    <property type="entry name" value="A2M"/>
    <property type="match status" value="1"/>
</dbReference>
<dbReference type="RefSeq" id="WP_377526139.1">
    <property type="nucleotide sequence ID" value="NZ_JBHTLD010000066.1"/>
</dbReference>
<evidence type="ECO:0000313" key="4">
    <source>
        <dbReference type="Proteomes" id="UP001597094"/>
    </source>
</evidence>
<dbReference type="Pfam" id="PF17973">
    <property type="entry name" value="bMG10"/>
    <property type="match status" value="1"/>
</dbReference>
<proteinExistence type="predicted"/>
<evidence type="ECO:0000313" key="3">
    <source>
        <dbReference type="EMBL" id="MFD1186381.1"/>
    </source>
</evidence>
<dbReference type="EMBL" id="JBHTLD010000066">
    <property type="protein sequence ID" value="MFD1186381.1"/>
    <property type="molecule type" value="Genomic_DNA"/>
</dbReference>
<dbReference type="InterPro" id="IPR041246">
    <property type="entry name" value="Bact_MG10"/>
</dbReference>
<reference evidence="4" key="1">
    <citation type="journal article" date="2019" name="Int. J. Syst. Evol. Microbiol.">
        <title>The Global Catalogue of Microorganisms (GCM) 10K type strain sequencing project: providing services to taxonomists for standard genome sequencing and annotation.</title>
        <authorList>
            <consortium name="The Broad Institute Genomics Platform"/>
            <consortium name="The Broad Institute Genome Sequencing Center for Infectious Disease"/>
            <person name="Wu L."/>
            <person name="Ma J."/>
        </authorList>
    </citation>
    <scope>NUCLEOTIDE SEQUENCE [LARGE SCALE GENOMIC DNA]</scope>
    <source>
        <strain evidence="4">JCM 31319</strain>
    </source>
</reference>
<dbReference type="Gene3D" id="2.60.40.1930">
    <property type="match status" value="1"/>
</dbReference>
<comment type="caution">
    <text evidence="3">The sequence shown here is derived from an EMBL/GenBank/DDBJ whole genome shotgun (WGS) entry which is preliminary data.</text>
</comment>
<dbReference type="Gene3D" id="2.170.130.10">
    <property type="entry name" value="TonB-dependent receptor, plug domain"/>
    <property type="match status" value="1"/>
</dbReference>
<dbReference type="Proteomes" id="UP001597094">
    <property type="component" value="Unassembled WGS sequence"/>
</dbReference>
<dbReference type="InterPro" id="IPR008930">
    <property type="entry name" value="Terpenoid_cyclase/PrenylTrfase"/>
</dbReference>
<dbReference type="Pfam" id="PF00207">
    <property type="entry name" value="A2M"/>
    <property type="match status" value="1"/>
</dbReference>
<dbReference type="InterPro" id="IPR008969">
    <property type="entry name" value="CarboxyPept-like_regulatory"/>
</dbReference>
<gene>
    <name evidence="3" type="ORF">ACFQ2O_09205</name>
</gene>
<evidence type="ECO:0000256" key="1">
    <source>
        <dbReference type="SAM" id="SignalP"/>
    </source>
</evidence>
<keyword evidence="1" id="KW-0732">Signal</keyword>
<dbReference type="PANTHER" id="PTHR40094">
    <property type="entry name" value="ALPHA-2-MACROGLOBULIN HOMOLOG"/>
    <property type="match status" value="1"/>
</dbReference>
<organism evidence="3 4">
    <name type="scientific">Pontibacter rugosus</name>
    <dbReference type="NCBI Taxonomy" id="1745966"/>
    <lineage>
        <taxon>Bacteria</taxon>
        <taxon>Pseudomonadati</taxon>
        <taxon>Bacteroidota</taxon>
        <taxon>Cytophagia</taxon>
        <taxon>Cytophagales</taxon>
        <taxon>Hymenobacteraceae</taxon>
        <taxon>Pontibacter</taxon>
    </lineage>
</organism>
<dbReference type="Gene3D" id="2.20.130.20">
    <property type="match status" value="1"/>
</dbReference>
<dbReference type="InterPro" id="IPR037066">
    <property type="entry name" value="Plug_dom_sf"/>
</dbReference>
<dbReference type="PANTHER" id="PTHR40094:SF1">
    <property type="entry name" value="UBIQUITIN DOMAIN-CONTAINING PROTEIN"/>
    <property type="match status" value="1"/>
</dbReference>
<dbReference type="SUPFAM" id="SSF56935">
    <property type="entry name" value="Porins"/>
    <property type="match status" value="1"/>
</dbReference>
<keyword evidence="4" id="KW-1185">Reference proteome</keyword>
<feature type="signal peptide" evidence="1">
    <location>
        <begin position="1"/>
        <end position="21"/>
    </location>
</feature>
<dbReference type="Gene3D" id="2.60.40.1120">
    <property type="entry name" value="Carboxypeptidase-like, regulatory domain"/>
    <property type="match status" value="1"/>
</dbReference>
<name>A0ABW3SNU7_9BACT</name>
<evidence type="ECO:0000259" key="2">
    <source>
        <dbReference type="SMART" id="SM01360"/>
    </source>
</evidence>
<dbReference type="SUPFAM" id="SSF49464">
    <property type="entry name" value="Carboxypeptidase regulatory domain-like"/>
    <property type="match status" value="1"/>
</dbReference>
<sequence>MIRQLILLISGLLLLTVQSHAQSPLEKSKTRSHYTYVYKISDQEAQQLYEYSPKVVSKAYLHTVVDSFAVKTSYNRKLPVGHYLFMHSSGPDLQFNLTTQAPFSTKLLLIKPALAVLVHDSVGGVVTDALVQVNRQKATFDPETKTYRFRRTPKSGILSVSVNGFTYFERLEKPTETYHRSLFNKIVYAVPIRYIWKPFYTIYASIRHYPQGWVRSIFSIFDEQYRQTKSTESKYRGYLVTNKPKYQPGDTVRYKAFVVKKNGKPVKGDAMLQLNKYGRKVKNLGKVEAYRKGGFEGYFVLHDSLKLDLDYSYTLALHSSDKAEEAYISGTFSYEDYELKENDYTLTLRHEEHQSGKPNTIVLRGANANGMNLLDARVEIVIKTNKIIKSEQALQFIPDTLWVHQQPLDAIGETEIAIPDSIFPKASVDYTVNASFLNSTNERTHKSKNATYRYAKGLLKLTLLQDSLLVQYLEGDTVVPMNAELSAYDAAYDELTSQKLRLPARVPLNPYAEGYEVYAESLSAAIDFTAEQANVMLEAARTQDSISFSLQNPRHLPYWYFVYSGEKLVARGDGKAPELYFKQKAKGGDSPYFVVVQYMWAGSMQKLQEDVPLRKHMLTIDLQAPQVVYPGQEASMKVAVSDVSGKPVANVDLTAYAFTSKFKDSGMPSLPAWDKYKPQKPVRTLEKDDSNVGGKKLMDWSYWSRRMGLDSIAYYHFLYPQHGQFTAYATTLDSITQVSPFVVDSGRVVPVHVVYLDEVPVYFSQTDVLPAYAFAADSGYHTIKLRTVDKLVTLDSVYLKHKYKLTISADITASNNRFVQAAEKGKLSPLEQRRLHGYLFYVQHGFGANSAYLKQGNRIHLLASNKQSASFYNRTDERTLLVGPFSPNWMQYVRVNSFTTNFLMEPAYSYYFEPSLLKMRELNLPYTAYNLPAWDKWERRPELLHHQALTETKIQRDWEAVQRERLLGKLYARNSSYAKNYRTGRIGWDLGDTVKRQTILVLLHKLGNPDSLAIYPRESNVLYSLKPATYTLTVLFDTGDYVSAKVPVKANGQTHVHFTSSAVKPASEYSSYLNQIIESKLAEASKHEANTAKEQQQILETAREVTFSYTSGAEQYRHEVTGVVKDKNNGEPLPGVTIVLKGTTVGASTDGSGRYRIYVPDSGILIFRYIGYVSSEEKVNSRGKINLDMDADRKQLQEVVVVGYGMERSSSSIAAATAVQGKVSGVVVRGNSTISVRDAKPLVIVDGIPFSGDHTKLEKVTATKVLRGEAATALYGASAAGGVIIITTNQGGSVPGAEQQLASINSIRNNFSDYALWQPRHKTNKQGEASFKVTFPDDITSWNTYVLAMNDNRKSGIYTTNIKSFKAVMATLHMPRFLVGGDKAHIVGKALNYLPDSGAVTTKFEVNGSKVKSAEKQLNRSFTDTLQLTAPLLAPDSVEVLYSLQQKNGFPDGEKRFVTIYPKGVEETIGHFLPLYADTTFSLTFDQSKGPVTVHTQGDLLPIMLDEIEYLHQYEYWCSEQAASKLKGLLLEKRIRKQLAQPFDHDKMVMKLIRHLEKTQQNGGGWAWWQEGLMYTWITQHTAEALAMAKQEGYQVKYQEQKLIDYLVYKLERGGKHDKVTALETLTVLGASVDYKRYMLELEKQKKPTLEDQLRLLRLRQQHNMPVQLDTLQKYKKRTMLGGSYWGETKHSLFNNSISNTLLAYHVLRAAGNHDRELAQVRAYLLSERRSGHWRNTYESARILETLLPDLLLQKDSTAGLEANTLSFSGAVTFESDSFRTDTTFNAIAPLVVKKSGKLPVYVTAYQTIWNKTPQPVSEHFKITTSINGQQGDATLEAGKPVELVVKVEVKADADYVMIEVPIPASCSYDAKTGRGAYEVHREYFRNKVSIFCDRLPAGEFTYYIKLLPRYTGSYTLNPAKAELMYFPTFYGRNASKQVLVK</sequence>